<protein>
    <submittedName>
        <fullName evidence="1">Uncharacterized protein</fullName>
    </submittedName>
</protein>
<proteinExistence type="predicted"/>
<dbReference type="EMBL" id="ACOM01000005">
    <property type="protein sequence ID" value="EEP53060.1"/>
    <property type="molecule type" value="Genomic_DNA"/>
</dbReference>
<keyword evidence="2" id="KW-1185">Reference proteome</keyword>
<organism evidence="1 2">
    <name type="scientific">Clostridium butyricum E4 str. BoNT E BL5262</name>
    <dbReference type="NCBI Taxonomy" id="632245"/>
    <lineage>
        <taxon>Bacteria</taxon>
        <taxon>Bacillati</taxon>
        <taxon>Bacillota</taxon>
        <taxon>Clostridia</taxon>
        <taxon>Eubacteriales</taxon>
        <taxon>Clostridiaceae</taxon>
        <taxon>Clostridium</taxon>
    </lineage>
</organism>
<evidence type="ECO:0000313" key="2">
    <source>
        <dbReference type="Proteomes" id="UP000003081"/>
    </source>
</evidence>
<dbReference type="HOGENOM" id="CLU_3116271_0_0_9"/>
<dbReference type="Proteomes" id="UP000003081">
    <property type="component" value="Unassembled WGS sequence"/>
</dbReference>
<name>C4IHI9_CLOBU</name>
<evidence type="ECO:0000313" key="1">
    <source>
        <dbReference type="EMBL" id="EEP53060.1"/>
    </source>
</evidence>
<sequence>MVPIEKKVIINFHEPDITPEENARRFEQVRKVVEKIAVDMLKRGITKVEE</sequence>
<dbReference type="AlphaFoldDB" id="C4IHI9"/>
<comment type="caution">
    <text evidence="1">The sequence shown here is derived from an EMBL/GenBank/DDBJ whole genome shotgun (WGS) entry which is preliminary data.</text>
</comment>
<gene>
    <name evidence="1" type="ORF">CLP_2720</name>
</gene>
<accession>C4IHI9</accession>
<reference evidence="1 2" key="1">
    <citation type="submission" date="2009-08" db="EMBL/GenBank/DDBJ databases">
        <authorList>
            <person name="Shrivastava S."/>
            <person name="Brinkac L.B."/>
            <person name="Brown J.L."/>
            <person name="Bruce D.B."/>
            <person name="Detter C."/>
            <person name="Green L.D."/>
            <person name="Munk C.A."/>
            <person name="Rogers Y.C."/>
            <person name="Tapia R."/>
            <person name="Sims D.R."/>
            <person name="Smith L.A."/>
            <person name="Smith T.J."/>
            <person name="Sutton G."/>
            <person name="Brettin T."/>
        </authorList>
    </citation>
    <scope>NUCLEOTIDE SEQUENCE [LARGE SCALE GENOMIC DNA]</scope>
    <source>
        <strain evidence="2">E4 str. BoNT E BL5262</strain>
    </source>
</reference>